<proteinExistence type="predicted"/>
<dbReference type="Proteomes" id="UP000029925">
    <property type="component" value="Unassembled WGS sequence"/>
</dbReference>
<evidence type="ECO:0000313" key="5">
    <source>
        <dbReference type="Proteomes" id="UP000064525"/>
    </source>
</evidence>
<feature type="chain" id="PRO_5044546884" evidence="1">
    <location>
        <begin position="20"/>
        <end position="294"/>
    </location>
</feature>
<protein>
    <submittedName>
        <fullName evidence="2">Predicted secreted protein</fullName>
    </submittedName>
</protein>
<dbReference type="EMBL" id="LN907858">
    <property type="protein sequence ID" value="CUU39770.1"/>
    <property type="molecule type" value="Genomic_DNA"/>
</dbReference>
<evidence type="ECO:0000256" key="1">
    <source>
        <dbReference type="SAM" id="SignalP"/>
    </source>
</evidence>
<dbReference type="GeneID" id="78151126"/>
<organism evidence="2 5">
    <name type="scientific">Helicobacter typhlonius</name>
    <dbReference type="NCBI Taxonomy" id="76936"/>
    <lineage>
        <taxon>Bacteria</taxon>
        <taxon>Pseudomonadati</taxon>
        <taxon>Campylobacterota</taxon>
        <taxon>Epsilonproteobacteria</taxon>
        <taxon>Campylobacterales</taxon>
        <taxon>Helicobacteraceae</taxon>
        <taxon>Helicobacter</taxon>
    </lineage>
</organism>
<name>A0A0S4PV42_9HELI</name>
<reference evidence="2" key="3">
    <citation type="submission" date="2015-11" db="EMBL/GenBank/DDBJ databases">
        <authorList>
            <person name="Zhang Y."/>
            <person name="Guo Z."/>
        </authorList>
    </citation>
    <scope>NUCLEOTIDE SEQUENCE</scope>
    <source>
        <strain evidence="2">1</strain>
    </source>
</reference>
<dbReference type="EMBL" id="JRPF02000005">
    <property type="protein sequence ID" value="TLD78508.1"/>
    <property type="molecule type" value="Genomic_DNA"/>
</dbReference>
<dbReference type="OrthoDB" id="5320060at2"/>
<accession>A0A0S4PV42</accession>
<dbReference type="PATRIC" id="fig|76936.10.peg.863"/>
<reference evidence="5" key="2">
    <citation type="submission" date="2015-11" db="EMBL/GenBank/DDBJ databases">
        <authorList>
            <person name="Anvar S.Y."/>
        </authorList>
    </citation>
    <scope>NUCLEOTIDE SEQUENCE [LARGE SCALE GENOMIC DNA]</scope>
</reference>
<dbReference type="STRING" id="76936.BN2458_PEG0885"/>
<evidence type="ECO:0000313" key="2">
    <source>
        <dbReference type="EMBL" id="CUU39770.1"/>
    </source>
</evidence>
<reference evidence="3 4" key="1">
    <citation type="journal article" date="2014" name="Genome Announc.">
        <title>Draft genome sequences of eight enterohepatic helicobacter species isolated from both laboratory and wild rodents.</title>
        <authorList>
            <person name="Sheh A."/>
            <person name="Shen Z."/>
            <person name="Fox J.G."/>
        </authorList>
    </citation>
    <scope>NUCLEOTIDE SEQUENCE [LARGE SCALE GENOMIC DNA]</scope>
    <source>
        <strain evidence="3 4">MIT 98-6810</strain>
    </source>
</reference>
<feature type="signal peptide" evidence="1">
    <location>
        <begin position="1"/>
        <end position="19"/>
    </location>
</feature>
<dbReference type="KEGG" id="hty:BN2458_PEG0885"/>
<dbReference type="AlphaFoldDB" id="A0A0S4PV42"/>
<keyword evidence="1" id="KW-0732">Signal</keyword>
<keyword evidence="4" id="KW-1185">Reference proteome</keyword>
<evidence type="ECO:0000313" key="3">
    <source>
        <dbReference type="EMBL" id="TLD78508.1"/>
    </source>
</evidence>
<sequence length="294" mass="33991">MKIKFYLISLALWILNAYGAGIDVNPDKRGWHIELKRISTNISSASIKGQDQYVDFSDSRVSGDSQFIAQGHFDLGLDFYAPRYVVFNSALAEYGRTILIRDDVHINNTTLDRILISTDYTHRIWYVPTFAGGFEIGPFVKANYQSGFQNRRQIVRFNTGMKLFDGVYLKDLHINAFSERDFAISTASENYGWEGGITLEYKFNTNSKFYYFTNLRHYLYSSAPETYNPLYQLEVEIRLDTNLYKKLSIAPYVKYYALQGRHIREKGSNLFIGFSLAFGYVFLDATKKQNSYSN</sequence>
<dbReference type="RefSeq" id="WP_052082144.1">
    <property type="nucleotide sequence ID" value="NZ_CAJTQN010000004.1"/>
</dbReference>
<evidence type="ECO:0000313" key="4">
    <source>
        <dbReference type="Proteomes" id="UP000029925"/>
    </source>
</evidence>
<dbReference type="Proteomes" id="UP000064525">
    <property type="component" value="Chromosome I"/>
</dbReference>
<gene>
    <name evidence="2" type="ORF">BN2458_PEG0885</name>
    <name evidence="3" type="ORF">LS75_005855</name>
</gene>